<dbReference type="PANTHER" id="PTHR11647">
    <property type="entry name" value="HYDRANTOINASE/DIHYDROPYRIMIDINASE FAMILY MEMBER"/>
    <property type="match status" value="1"/>
</dbReference>
<dbReference type="PANTHER" id="PTHR11647:SF1">
    <property type="entry name" value="COLLAPSIN RESPONSE MEDIATOR PROTEIN"/>
    <property type="match status" value="1"/>
</dbReference>
<protein>
    <submittedName>
        <fullName evidence="4">Dihydropyrimidinase</fullName>
    </submittedName>
</protein>
<comment type="cofactor">
    <cofactor evidence="1">
        <name>Zn(2+)</name>
        <dbReference type="ChEBI" id="CHEBI:29105"/>
    </cofactor>
</comment>
<evidence type="ECO:0000259" key="3">
    <source>
        <dbReference type="Pfam" id="PF01979"/>
    </source>
</evidence>
<dbReference type="InterPro" id="IPR011059">
    <property type="entry name" value="Metal-dep_hydrolase_composite"/>
</dbReference>
<evidence type="ECO:0000256" key="1">
    <source>
        <dbReference type="ARBA" id="ARBA00001947"/>
    </source>
</evidence>
<dbReference type="Gene3D" id="2.30.40.10">
    <property type="entry name" value="Urease, subunit C, domain 1"/>
    <property type="match status" value="1"/>
</dbReference>
<dbReference type="InterPro" id="IPR006680">
    <property type="entry name" value="Amidohydro-rel"/>
</dbReference>
<feature type="region of interest" description="Disordered" evidence="2">
    <location>
        <begin position="463"/>
        <end position="490"/>
    </location>
</feature>
<accession>A0ABN2BQ76</accession>
<evidence type="ECO:0000313" key="4">
    <source>
        <dbReference type="EMBL" id="GAA1545063.1"/>
    </source>
</evidence>
<dbReference type="Gene3D" id="3.20.20.140">
    <property type="entry name" value="Metal-dependent hydrolases"/>
    <property type="match status" value="1"/>
</dbReference>
<dbReference type="Pfam" id="PF01979">
    <property type="entry name" value="Amidohydro_1"/>
    <property type="match status" value="1"/>
</dbReference>
<sequence length="490" mass="52569">MLDTVVRSTRVVTPDGVVALDIGIQGEVILCLASHGTLGATQVLDLGDKIVVPGGIDPHVHTSQPITPPGLKPAAGSAHNCTHGLYSSSPTEVSRAALFGGTTTLVDFAIWQQEGTLADVLAVNEKKWASLTYTDYSEHVMLLGDIPDAILEEIPVIVRSGNPSFKMFTTNVFSGRTGRRVHYGYMLDVFKALAPVGGMAALHCEDDDLVVHAYDRHLAAGDVHFTKMPEVHTDLSEELAIRQVLRLGAAAGCRLYIMHVSCELGVDAIREARAAGQDVHGETLHQYALFSREHYHRPNGQIYHTYPSLKEGHDCASLWQGLSDGTIETVATDGVVTTFDQKMMGDRIDDVTGGSAGIEERMAVTYSGGLNRGMSLTQLAEATSTNAAKLLGMYPKKGVILPGSDADLVVLESRAPAPLRTEDLHQTDYSPWEGHEVRLWPIITMLRGKVVVSDGKLLVDSPTGVRAPRTALPVPSVSASPGLGEESSVE</sequence>
<dbReference type="SUPFAM" id="SSF51556">
    <property type="entry name" value="Metallo-dependent hydrolases"/>
    <property type="match status" value="1"/>
</dbReference>
<dbReference type="EMBL" id="BAAAOR010000040">
    <property type="protein sequence ID" value="GAA1545063.1"/>
    <property type="molecule type" value="Genomic_DNA"/>
</dbReference>
<reference evidence="4 5" key="1">
    <citation type="journal article" date="2019" name="Int. J. Syst. Evol. Microbiol.">
        <title>The Global Catalogue of Microorganisms (GCM) 10K type strain sequencing project: providing services to taxonomists for standard genome sequencing and annotation.</title>
        <authorList>
            <consortium name="The Broad Institute Genomics Platform"/>
            <consortium name="The Broad Institute Genome Sequencing Center for Infectious Disease"/>
            <person name="Wu L."/>
            <person name="Ma J."/>
        </authorList>
    </citation>
    <scope>NUCLEOTIDE SEQUENCE [LARGE SCALE GENOMIC DNA]</scope>
    <source>
        <strain evidence="4 5">JCM 14942</strain>
    </source>
</reference>
<dbReference type="Proteomes" id="UP001500842">
    <property type="component" value="Unassembled WGS sequence"/>
</dbReference>
<organism evidence="4 5">
    <name type="scientific">Nocardioides humi</name>
    <dbReference type="NCBI Taxonomy" id="449461"/>
    <lineage>
        <taxon>Bacteria</taxon>
        <taxon>Bacillati</taxon>
        <taxon>Actinomycetota</taxon>
        <taxon>Actinomycetes</taxon>
        <taxon>Propionibacteriales</taxon>
        <taxon>Nocardioidaceae</taxon>
        <taxon>Nocardioides</taxon>
    </lineage>
</organism>
<dbReference type="InterPro" id="IPR032466">
    <property type="entry name" value="Metal_Hydrolase"/>
</dbReference>
<dbReference type="InterPro" id="IPR050378">
    <property type="entry name" value="Metallo-dep_Hydrolases_sf"/>
</dbReference>
<evidence type="ECO:0000313" key="5">
    <source>
        <dbReference type="Proteomes" id="UP001500842"/>
    </source>
</evidence>
<dbReference type="SUPFAM" id="SSF51338">
    <property type="entry name" value="Composite domain of metallo-dependent hydrolases"/>
    <property type="match status" value="2"/>
</dbReference>
<comment type="caution">
    <text evidence="4">The sequence shown here is derived from an EMBL/GenBank/DDBJ whole genome shotgun (WGS) entry which is preliminary data.</text>
</comment>
<proteinExistence type="predicted"/>
<gene>
    <name evidence="4" type="primary">hydA</name>
    <name evidence="4" type="ORF">GCM10009788_54380</name>
</gene>
<name>A0ABN2BQ76_9ACTN</name>
<evidence type="ECO:0000256" key="2">
    <source>
        <dbReference type="SAM" id="MobiDB-lite"/>
    </source>
</evidence>
<dbReference type="RefSeq" id="WP_141006904.1">
    <property type="nucleotide sequence ID" value="NZ_BAAAOR010000040.1"/>
</dbReference>
<feature type="domain" description="Amidohydrolase-related" evidence="3">
    <location>
        <begin position="50"/>
        <end position="451"/>
    </location>
</feature>
<keyword evidence="5" id="KW-1185">Reference proteome</keyword>